<dbReference type="AlphaFoldDB" id="A0AA37I6Q2"/>
<reference evidence="2" key="1">
    <citation type="submission" date="2022-09" db="EMBL/GenBank/DDBJ databases">
        <title>Isolation and characterization of 3-chlorobenzoate degrading bacteria from soils in Shizuoka.</title>
        <authorList>
            <person name="Ifat A."/>
            <person name="Ogawa N."/>
            <person name="Kimbara K."/>
            <person name="Moriuchi R."/>
            <person name="Dohra H."/>
            <person name="Shintani M."/>
        </authorList>
    </citation>
    <scope>NUCLEOTIDE SEQUENCE</scope>
    <source>
        <strain evidence="2">19CS4-2</strain>
    </source>
</reference>
<dbReference type="RefSeq" id="WP_187607150.1">
    <property type="nucleotide sequence ID" value="NZ_BPUQ01000003.1"/>
</dbReference>
<dbReference type="EMBL" id="BPUS01000001">
    <property type="protein sequence ID" value="GJH23828.1"/>
    <property type="molecule type" value="Genomic_DNA"/>
</dbReference>
<feature type="region of interest" description="Disordered" evidence="1">
    <location>
        <begin position="47"/>
        <end position="66"/>
    </location>
</feature>
<name>A0AA37I6Q2_9BURK</name>
<dbReference type="Proteomes" id="UP001055111">
    <property type="component" value="Unassembled WGS sequence"/>
</dbReference>
<organism evidence="2 3">
    <name type="scientific">Caballeronia novacaledonica</name>
    <dbReference type="NCBI Taxonomy" id="1544861"/>
    <lineage>
        <taxon>Bacteria</taxon>
        <taxon>Pseudomonadati</taxon>
        <taxon>Pseudomonadota</taxon>
        <taxon>Betaproteobacteria</taxon>
        <taxon>Burkholderiales</taxon>
        <taxon>Burkholderiaceae</taxon>
        <taxon>Caballeronia</taxon>
    </lineage>
</organism>
<protein>
    <submittedName>
        <fullName evidence="2">Uncharacterized protein</fullName>
    </submittedName>
</protein>
<evidence type="ECO:0000256" key="1">
    <source>
        <dbReference type="SAM" id="MobiDB-lite"/>
    </source>
</evidence>
<gene>
    <name evidence="2" type="ORF">CBA19CS42_04950</name>
</gene>
<proteinExistence type="predicted"/>
<accession>A0AA37I6Q2</accession>
<evidence type="ECO:0000313" key="2">
    <source>
        <dbReference type="EMBL" id="GJH23828.1"/>
    </source>
</evidence>
<sequence>MDEAMHVLRRSAETGEYTVRGAQRMIGGLFLRDPIHVRIHVMKQHNGRSASDFLRQRPKPGMSETASIRCRQEHTFALRRKRLNLATPIVRRCETAFAF</sequence>
<evidence type="ECO:0000313" key="3">
    <source>
        <dbReference type="Proteomes" id="UP001055111"/>
    </source>
</evidence>
<comment type="caution">
    <text evidence="2">The sequence shown here is derived from an EMBL/GenBank/DDBJ whole genome shotgun (WGS) entry which is preliminary data.</text>
</comment>